<evidence type="ECO:0000259" key="4">
    <source>
        <dbReference type="PROSITE" id="PS51077"/>
    </source>
</evidence>
<dbReference type="InterPro" id="IPR050707">
    <property type="entry name" value="HTH_MetabolicPath_Reg"/>
</dbReference>
<organism evidence="6 7">
    <name type="scientific">Paeniglutamicibacter sulfureus</name>
    <dbReference type="NCBI Taxonomy" id="43666"/>
    <lineage>
        <taxon>Bacteria</taxon>
        <taxon>Bacillati</taxon>
        <taxon>Actinomycetota</taxon>
        <taxon>Actinomycetes</taxon>
        <taxon>Micrococcales</taxon>
        <taxon>Micrococcaceae</taxon>
        <taxon>Paeniglutamicibacter</taxon>
    </lineage>
</organism>
<dbReference type="PROSITE" id="PS51078">
    <property type="entry name" value="ICLR_ED"/>
    <property type="match status" value="1"/>
</dbReference>
<dbReference type="InterPro" id="IPR036390">
    <property type="entry name" value="WH_DNA-bd_sf"/>
</dbReference>
<dbReference type="InterPro" id="IPR005471">
    <property type="entry name" value="Tscrpt_reg_IclR_N"/>
</dbReference>
<dbReference type="Gene3D" id="3.30.450.40">
    <property type="match status" value="1"/>
</dbReference>
<dbReference type="SUPFAM" id="SSF46785">
    <property type="entry name" value="Winged helix' DNA-binding domain"/>
    <property type="match status" value="1"/>
</dbReference>
<evidence type="ECO:0000256" key="2">
    <source>
        <dbReference type="ARBA" id="ARBA00023125"/>
    </source>
</evidence>
<evidence type="ECO:0000259" key="5">
    <source>
        <dbReference type="PROSITE" id="PS51078"/>
    </source>
</evidence>
<dbReference type="GO" id="GO:0003677">
    <property type="term" value="F:DNA binding"/>
    <property type="evidence" value="ECO:0007669"/>
    <property type="project" value="UniProtKB-KW"/>
</dbReference>
<dbReference type="InterPro" id="IPR029016">
    <property type="entry name" value="GAF-like_dom_sf"/>
</dbReference>
<evidence type="ECO:0000313" key="6">
    <source>
        <dbReference type="EMBL" id="MDR7358969.1"/>
    </source>
</evidence>
<keyword evidence="1" id="KW-0805">Transcription regulation</keyword>
<keyword evidence="2 6" id="KW-0238">DNA-binding</keyword>
<evidence type="ECO:0000256" key="1">
    <source>
        <dbReference type="ARBA" id="ARBA00023015"/>
    </source>
</evidence>
<reference evidence="6 7" key="1">
    <citation type="submission" date="2023-07" db="EMBL/GenBank/DDBJ databases">
        <title>Sequencing the genomes of 1000 actinobacteria strains.</title>
        <authorList>
            <person name="Klenk H.-P."/>
        </authorList>
    </citation>
    <scope>NUCLEOTIDE SEQUENCE [LARGE SCALE GENOMIC DNA]</scope>
    <source>
        <strain evidence="6 7">DSM 20167</strain>
    </source>
</reference>
<keyword evidence="7" id="KW-1185">Reference proteome</keyword>
<comment type="caution">
    <text evidence="6">The sequence shown here is derived from an EMBL/GenBank/DDBJ whole genome shotgun (WGS) entry which is preliminary data.</text>
</comment>
<feature type="domain" description="IclR-ED" evidence="5">
    <location>
        <begin position="76"/>
        <end position="263"/>
    </location>
</feature>
<sequence length="263" mass="28523">MTENEVPESGTRTQVVDRAAKILAALAAYGLSGGRLVDIARDSGIARPTVHRLLQELVAVDYVRQLSDKRYGLGAGLFALSLSVPSPVRDMNAIKVAAQDLSDQCGDTVYVAIRQFNSVHYLVRTSGSFPIRTHSVAVGDTMPLTSSYSGLVLLSGMDRLAQEEFLDRLPEGPTSHYWPRSAEEHEAEIRRALTQNAREGYISGKDVVIPGVAGLALAVPSRTQHPYMTVSISAVESRLATERIKDLLPLLQNTAKRISAAID</sequence>
<feature type="domain" description="HTH iclR-type" evidence="4">
    <location>
        <begin position="13"/>
        <end position="75"/>
    </location>
</feature>
<dbReference type="InterPro" id="IPR014757">
    <property type="entry name" value="Tscrpt_reg_IclR_C"/>
</dbReference>
<dbReference type="SMART" id="SM00346">
    <property type="entry name" value="HTH_ICLR"/>
    <property type="match status" value="1"/>
</dbReference>
<evidence type="ECO:0000256" key="3">
    <source>
        <dbReference type="ARBA" id="ARBA00023163"/>
    </source>
</evidence>
<dbReference type="PANTHER" id="PTHR30136">
    <property type="entry name" value="HELIX-TURN-HELIX TRANSCRIPTIONAL REGULATOR, ICLR FAMILY"/>
    <property type="match status" value="1"/>
</dbReference>
<dbReference type="SUPFAM" id="SSF55781">
    <property type="entry name" value="GAF domain-like"/>
    <property type="match status" value="1"/>
</dbReference>
<dbReference type="RefSeq" id="WP_310291125.1">
    <property type="nucleotide sequence ID" value="NZ_JAVDYI010000001.1"/>
</dbReference>
<protein>
    <submittedName>
        <fullName evidence="6">DNA-binding IclR family transcriptional regulator</fullName>
    </submittedName>
</protein>
<gene>
    <name evidence="6" type="ORF">J2S64_002660</name>
</gene>
<dbReference type="Proteomes" id="UP001183817">
    <property type="component" value="Unassembled WGS sequence"/>
</dbReference>
<dbReference type="PANTHER" id="PTHR30136:SF35">
    <property type="entry name" value="HTH-TYPE TRANSCRIPTIONAL REGULATOR RV1719"/>
    <property type="match status" value="1"/>
</dbReference>
<keyword evidence="3" id="KW-0804">Transcription</keyword>
<dbReference type="Pfam" id="PF01614">
    <property type="entry name" value="IclR_C"/>
    <property type="match status" value="1"/>
</dbReference>
<dbReference type="EMBL" id="JAVDYI010000001">
    <property type="protein sequence ID" value="MDR7358969.1"/>
    <property type="molecule type" value="Genomic_DNA"/>
</dbReference>
<accession>A0ABU2BNT0</accession>
<dbReference type="PROSITE" id="PS51077">
    <property type="entry name" value="HTH_ICLR"/>
    <property type="match status" value="1"/>
</dbReference>
<proteinExistence type="predicted"/>
<dbReference type="Pfam" id="PF09339">
    <property type="entry name" value="HTH_IclR"/>
    <property type="match status" value="1"/>
</dbReference>
<dbReference type="Gene3D" id="1.10.10.10">
    <property type="entry name" value="Winged helix-like DNA-binding domain superfamily/Winged helix DNA-binding domain"/>
    <property type="match status" value="1"/>
</dbReference>
<name>A0ABU2BNT0_9MICC</name>
<evidence type="ECO:0000313" key="7">
    <source>
        <dbReference type="Proteomes" id="UP001183817"/>
    </source>
</evidence>
<dbReference type="InterPro" id="IPR036388">
    <property type="entry name" value="WH-like_DNA-bd_sf"/>
</dbReference>